<organism evidence="1 2">
    <name type="scientific">Reticulibacter mediterranei</name>
    <dbReference type="NCBI Taxonomy" id="2778369"/>
    <lineage>
        <taxon>Bacteria</taxon>
        <taxon>Bacillati</taxon>
        <taxon>Chloroflexota</taxon>
        <taxon>Ktedonobacteria</taxon>
        <taxon>Ktedonobacterales</taxon>
        <taxon>Reticulibacteraceae</taxon>
        <taxon>Reticulibacter</taxon>
    </lineage>
</organism>
<evidence type="ECO:0000313" key="2">
    <source>
        <dbReference type="Proteomes" id="UP000597444"/>
    </source>
</evidence>
<dbReference type="Proteomes" id="UP000597444">
    <property type="component" value="Unassembled WGS sequence"/>
</dbReference>
<comment type="caution">
    <text evidence="1">The sequence shown here is derived from an EMBL/GenBank/DDBJ whole genome shotgun (WGS) entry which is preliminary data.</text>
</comment>
<sequence length="237" mass="27434">MVTMQSDRTQDENRNVDAILLQIEPSIVALTRRIAYADLSDWDCDEIAQLVRIKLAPILAEKRIVNLPAYLNITVRHEVYSYLRGRKTFLPLFMDEDEDACFPPFPGITTQGMDDPQMEIEQQEALLELLDRVVAAVLELPAMQRKATICFLWDRIDDPVLLQAAFLKYRIDITKTVWPDNIYAKQKLQASRSVARRSLARKLNIDLSLYEKRRKVSIGKVRKRKARESEEMLSLVV</sequence>
<dbReference type="RefSeq" id="WP_220203035.1">
    <property type="nucleotide sequence ID" value="NZ_BNJK01000001.1"/>
</dbReference>
<keyword evidence="2" id="KW-1185">Reference proteome</keyword>
<dbReference type="EMBL" id="BNJK01000001">
    <property type="protein sequence ID" value="GHO92183.1"/>
    <property type="molecule type" value="Genomic_DNA"/>
</dbReference>
<dbReference type="AlphaFoldDB" id="A0A8J3N140"/>
<gene>
    <name evidence="1" type="ORF">KSF_022310</name>
</gene>
<name>A0A8J3N140_9CHLR</name>
<proteinExistence type="predicted"/>
<reference evidence="1" key="1">
    <citation type="submission" date="2020-10" db="EMBL/GenBank/DDBJ databases">
        <title>Taxonomic study of unclassified bacteria belonging to the class Ktedonobacteria.</title>
        <authorList>
            <person name="Yabe S."/>
            <person name="Wang C.M."/>
            <person name="Zheng Y."/>
            <person name="Sakai Y."/>
            <person name="Cavaletti L."/>
            <person name="Monciardini P."/>
            <person name="Donadio S."/>
        </authorList>
    </citation>
    <scope>NUCLEOTIDE SEQUENCE</scope>
    <source>
        <strain evidence="1">ID150040</strain>
    </source>
</reference>
<protein>
    <submittedName>
        <fullName evidence="1">Uncharacterized protein</fullName>
    </submittedName>
</protein>
<evidence type="ECO:0000313" key="1">
    <source>
        <dbReference type="EMBL" id="GHO92183.1"/>
    </source>
</evidence>
<accession>A0A8J3N140</accession>